<evidence type="ECO:0000313" key="3">
    <source>
        <dbReference type="EMBL" id="KGD70929.1"/>
    </source>
</evidence>
<dbReference type="InterPro" id="IPR001173">
    <property type="entry name" value="Glyco_trans_2-like"/>
</dbReference>
<reference evidence="3" key="1">
    <citation type="submission" date="2014-12" db="EMBL/GenBank/DDBJ databases">
        <title>The draft genome of the Tatumella morbirosei type strain, LMG23360T isolated from pineapple rot.</title>
        <authorList>
            <person name="Smits T.H."/>
            <person name="Palmer M."/>
            <person name="Venter S.N."/>
            <person name="Duffy B."/>
            <person name="Steenkamp E.T."/>
            <person name="Chan W.Y."/>
            <person name="Coutinho T.A."/>
            <person name="Coetzee M.P."/>
            <person name="De Maayer P."/>
        </authorList>
    </citation>
    <scope>NUCLEOTIDE SEQUENCE [LARGE SCALE GENOMIC DNA]</scope>
    <source>
        <strain evidence="3">LMG 23360</strain>
    </source>
</reference>
<dbReference type="PANTHER" id="PTHR43630:SF2">
    <property type="entry name" value="GLYCOSYLTRANSFERASE"/>
    <property type="match status" value="1"/>
</dbReference>
<evidence type="ECO:0000259" key="2">
    <source>
        <dbReference type="Pfam" id="PF00535"/>
    </source>
</evidence>
<dbReference type="AlphaFoldDB" id="A0A095T2V0"/>
<protein>
    <recommendedName>
        <fullName evidence="2">Glycosyltransferase 2-like domain-containing protein</fullName>
    </recommendedName>
</protein>
<organism evidence="3 4">
    <name type="scientific">Tatumella morbirosei</name>
    <dbReference type="NCBI Taxonomy" id="642227"/>
    <lineage>
        <taxon>Bacteria</taxon>
        <taxon>Pseudomonadati</taxon>
        <taxon>Pseudomonadota</taxon>
        <taxon>Gammaproteobacteria</taxon>
        <taxon>Enterobacterales</taxon>
        <taxon>Erwiniaceae</taxon>
        <taxon>Tatumella</taxon>
    </lineage>
</organism>
<feature type="domain" description="Glycosyltransferase 2-like" evidence="2">
    <location>
        <begin position="8"/>
        <end position="98"/>
    </location>
</feature>
<comment type="caution">
    <text evidence="3">The sequence shown here is derived from an EMBL/GenBank/DDBJ whole genome shotgun (WGS) entry which is preliminary data.</text>
</comment>
<evidence type="ECO:0000256" key="1">
    <source>
        <dbReference type="ARBA" id="ARBA00038494"/>
    </source>
</evidence>
<dbReference type="SUPFAM" id="SSF53448">
    <property type="entry name" value="Nucleotide-diphospho-sugar transferases"/>
    <property type="match status" value="1"/>
</dbReference>
<dbReference type="PANTHER" id="PTHR43630">
    <property type="entry name" value="POLY-BETA-1,6-N-ACETYL-D-GLUCOSAMINE SYNTHASE"/>
    <property type="match status" value="1"/>
</dbReference>
<accession>A0A095T2V0</accession>
<evidence type="ECO:0000313" key="4">
    <source>
        <dbReference type="Proteomes" id="UP000029577"/>
    </source>
</evidence>
<dbReference type="EMBL" id="JPKR02000003">
    <property type="protein sequence ID" value="KGD70929.1"/>
    <property type="molecule type" value="Genomic_DNA"/>
</dbReference>
<dbReference type="Proteomes" id="UP000029577">
    <property type="component" value="Unassembled WGS sequence"/>
</dbReference>
<dbReference type="Gene3D" id="3.90.550.10">
    <property type="entry name" value="Spore Coat Polysaccharide Biosynthesis Protein SpsA, Chain A"/>
    <property type="match status" value="1"/>
</dbReference>
<proteinExistence type="inferred from homology"/>
<gene>
    <name evidence="3" type="ORF">HA49_18675</name>
</gene>
<dbReference type="RefSeq" id="WP_038022899.1">
    <property type="nucleotide sequence ID" value="NZ_JPKR02000003.1"/>
</dbReference>
<comment type="similarity">
    <text evidence="1">Belongs to the glycosyltransferase 2 family. WaaE/KdtX subfamily.</text>
</comment>
<keyword evidence="4" id="KW-1185">Reference proteome</keyword>
<dbReference type="Pfam" id="PF00535">
    <property type="entry name" value="Glycos_transf_2"/>
    <property type="match status" value="1"/>
</dbReference>
<dbReference type="InterPro" id="IPR029044">
    <property type="entry name" value="Nucleotide-diphossugar_trans"/>
</dbReference>
<dbReference type="eggNOG" id="COG0463">
    <property type="taxonomic scope" value="Bacteria"/>
</dbReference>
<sequence>MSSICLNMIVKNESAIIAATLQNIVQHMPISCWVISDTGSSDNTCDIIRHFFAEAGIEGELYQDEWVDFAHNRNLALQRCHGKSDYVLFFDADDFFEGEVNHKDLTHHSYFMNMCDESKTTYYLRKLLIKNDPRFKWRGVLHEFIEDPVKDTGTLCGNYRVISGRKGARSQEKDKYLRDAAVLQAAYQKAADPDLQPRYAFYCAQSYHDAALYDEDNRQQLYRNALHWYKVRLTEQGFSEEKYYSLMRIGLLYERLADIPAAIPFLLEAFQENPLRTESLYHLARIYNHLEKHHLAYQFALMAKKVKIPEGNFLFVNHDIYHFWIDYELMINAFKVKDFSASYAYARKLLLEDRNENMAVRAIAVLRDLPVNLRSDSLRNKKLLRLRLDKYSQNTAVEELIRLLS</sequence>
<name>A0A095T2V0_9GAMM</name>
<dbReference type="STRING" id="642227.HA49_18675"/>